<evidence type="ECO:0000313" key="1">
    <source>
        <dbReference type="EMBL" id="EAR11107.1"/>
    </source>
</evidence>
<organism evidence="1 2">
    <name type="scientific">Reinekea blandensis MED297</name>
    <dbReference type="NCBI Taxonomy" id="314283"/>
    <lineage>
        <taxon>Bacteria</taxon>
        <taxon>Pseudomonadati</taxon>
        <taxon>Pseudomonadota</taxon>
        <taxon>Gammaproteobacteria</taxon>
        <taxon>Oceanospirillales</taxon>
        <taxon>Saccharospirillaceae</taxon>
        <taxon>Reinekea</taxon>
    </lineage>
</organism>
<sequence length="188" mass="20020">MDAHVKGYLLILLILSGTLQAASWTDRQGPLLSTTLGFGAIYIEEITEAGSLTTGATVRPLHGRLRYGTHLIPSVVLHASGDGTVYTDADSNLYLVSLFSVGLDLVLTDVGNTRLSMGAGLADKRIFGGDQSASGWGMQVGLTQPIANGFAVDIGYLYRQFSSVASFIGDGEQENSSLLMLGLSYRWQ</sequence>
<protein>
    <recommendedName>
        <fullName evidence="3">Outer membrane protein beta-barrel domain-containing protein</fullName>
    </recommendedName>
</protein>
<evidence type="ECO:0000313" key="2">
    <source>
        <dbReference type="Proteomes" id="UP000005953"/>
    </source>
</evidence>
<keyword evidence="2" id="KW-1185">Reference proteome</keyword>
<dbReference type="HOGENOM" id="CLU_1440003_0_0_6"/>
<evidence type="ECO:0008006" key="3">
    <source>
        <dbReference type="Google" id="ProtNLM"/>
    </source>
</evidence>
<dbReference type="AlphaFoldDB" id="A4B906"/>
<proteinExistence type="predicted"/>
<dbReference type="EMBL" id="AAOE01000001">
    <property type="protein sequence ID" value="EAR11107.1"/>
    <property type="molecule type" value="Genomic_DNA"/>
</dbReference>
<name>A4B906_9GAMM</name>
<dbReference type="Proteomes" id="UP000005953">
    <property type="component" value="Unassembled WGS sequence"/>
</dbReference>
<dbReference type="Gene3D" id="2.40.160.20">
    <property type="match status" value="1"/>
</dbReference>
<dbReference type="InterPro" id="IPR011250">
    <property type="entry name" value="OMP/PagP_B-barrel"/>
</dbReference>
<gene>
    <name evidence="1" type="ORF">MED297_19507</name>
</gene>
<dbReference type="RefSeq" id="WP_008044523.1">
    <property type="nucleotide sequence ID" value="NZ_CH724151.1"/>
</dbReference>
<dbReference type="SUPFAM" id="SSF56925">
    <property type="entry name" value="OMPA-like"/>
    <property type="match status" value="1"/>
</dbReference>
<comment type="caution">
    <text evidence="1">The sequence shown here is derived from an EMBL/GenBank/DDBJ whole genome shotgun (WGS) entry which is preliminary data.</text>
</comment>
<accession>A4B906</accession>
<reference evidence="1 2" key="1">
    <citation type="submission" date="2006-02" db="EMBL/GenBank/DDBJ databases">
        <authorList>
            <person name="Pinhassi J."/>
            <person name="Pedros-Alio C."/>
            <person name="Ferriera S."/>
            <person name="Johnson J."/>
            <person name="Kravitz S."/>
            <person name="Halpern A."/>
            <person name="Remington K."/>
            <person name="Beeson K."/>
            <person name="Tran B."/>
            <person name="Rogers Y.-H."/>
            <person name="Friedman R."/>
            <person name="Venter J.C."/>
        </authorList>
    </citation>
    <scope>NUCLEOTIDE SEQUENCE [LARGE SCALE GENOMIC DNA]</scope>
    <source>
        <strain evidence="1 2">MED297</strain>
    </source>
</reference>
<dbReference type="STRING" id="314283.MED297_19507"/>